<feature type="transmembrane region" description="Helical" evidence="2">
    <location>
        <begin position="66"/>
        <end position="85"/>
    </location>
</feature>
<keyword evidence="2" id="KW-0472">Membrane</keyword>
<sequence>MPFIAFLIVVYIGYRIIRPFLNRAETPLTKGFSRVKSTILRLIDHGKGFACGVLAEIFTNIIPPKLLVGSGFTLFSTYLGFVMMFPARPNRFATGVGIIATIITALSGAWPVSLLVGGLFTAVVGIRDRHIGNRIFWLTIPLAILFLYGALQDNHLPLLSLFPLWALIAFGILLAFGILAPEDIRRKFGSYFMNREEREAYLEEEQRIAEEAKILQQQAEQRAMEEQILRQQNAKYELVRRHIEVLTVIEQENLDTPNNIKQHVDQIIIYTQQMIDAIEEDENNVLSAGRFLNTFLPSVQMQLQMYLKIYRQDMNAVRDMQIQVMDSMRNFHKAFKEEAEKLVETDLSELQTELNVANKLMRSKGYTTETNGSRTEERSSNGKHQDNAHKDIEAQERLLQESDALEHQIRVANQLLKSQGFKGK</sequence>
<evidence type="ECO:0000313" key="3">
    <source>
        <dbReference type="EMBL" id="PWD81476.1"/>
    </source>
</evidence>
<dbReference type="Proteomes" id="UP000245020">
    <property type="component" value="Unassembled WGS sequence"/>
</dbReference>
<dbReference type="OrthoDB" id="6623608at2"/>
<dbReference type="EMBL" id="QEWQ01000002">
    <property type="protein sequence ID" value="PWD81476.1"/>
    <property type="molecule type" value="Genomic_DNA"/>
</dbReference>
<dbReference type="RefSeq" id="WP_109188837.1">
    <property type="nucleotide sequence ID" value="NZ_BMYA01000005.1"/>
</dbReference>
<feature type="region of interest" description="Disordered" evidence="1">
    <location>
        <begin position="361"/>
        <end position="388"/>
    </location>
</feature>
<feature type="transmembrane region" description="Helical" evidence="2">
    <location>
        <begin position="97"/>
        <end position="123"/>
    </location>
</feature>
<reference evidence="4" key="1">
    <citation type="submission" date="2018-05" db="EMBL/GenBank/DDBJ databases">
        <title>Ignatzschineria dubaiensis sp. nov., isolated from necrotic foot tissues of dromedaries (Camelus dromedarius) and associated maggots in Dubai, United Arab Emirates.</title>
        <authorList>
            <person name="Tsang C.C."/>
            <person name="Tang J.Y.M."/>
            <person name="Fong J.Y.H."/>
            <person name="Kinne J."/>
            <person name="Lee H.H."/>
            <person name="Joseph M."/>
            <person name="Jose S."/>
            <person name="Schuster R.K."/>
            <person name="Tang Y."/>
            <person name="Sivakumar S."/>
            <person name="Chen J.H.K."/>
            <person name="Teng J.L.L."/>
            <person name="Lau S.K.P."/>
            <person name="Wernery U."/>
            <person name="Woo P.C.Y."/>
        </authorList>
    </citation>
    <scope>NUCLEOTIDE SEQUENCE [LARGE SCALE GENOMIC DNA]</scope>
    <source>
        <strain evidence="4">KCTC 22644</strain>
    </source>
</reference>
<gene>
    <name evidence="3" type="ORF">DC083_03245</name>
</gene>
<feature type="transmembrane region" description="Helical" evidence="2">
    <location>
        <begin position="135"/>
        <end position="151"/>
    </location>
</feature>
<feature type="transmembrane region" description="Helical" evidence="2">
    <location>
        <begin position="157"/>
        <end position="180"/>
    </location>
</feature>
<organism evidence="3 4">
    <name type="scientific">Ignatzschineria ureiclastica</name>
    <dbReference type="NCBI Taxonomy" id="472582"/>
    <lineage>
        <taxon>Bacteria</taxon>
        <taxon>Pseudomonadati</taxon>
        <taxon>Pseudomonadota</taxon>
        <taxon>Gammaproteobacteria</taxon>
        <taxon>Cardiobacteriales</taxon>
        <taxon>Ignatzschineriaceae</taxon>
        <taxon>Ignatzschineria</taxon>
    </lineage>
</organism>
<comment type="caution">
    <text evidence="3">The sequence shown here is derived from an EMBL/GenBank/DDBJ whole genome shotgun (WGS) entry which is preliminary data.</text>
</comment>
<evidence type="ECO:0000313" key="4">
    <source>
        <dbReference type="Proteomes" id="UP000245020"/>
    </source>
</evidence>
<name>A0A2U2AFP6_9GAMM</name>
<protein>
    <submittedName>
        <fullName evidence="3">Uncharacterized protein</fullName>
    </submittedName>
</protein>
<dbReference type="AlphaFoldDB" id="A0A2U2AFP6"/>
<feature type="compositionally biased region" description="Basic and acidic residues" evidence="1">
    <location>
        <begin position="374"/>
        <end position="388"/>
    </location>
</feature>
<keyword evidence="2" id="KW-0812">Transmembrane</keyword>
<evidence type="ECO:0000256" key="2">
    <source>
        <dbReference type="SAM" id="Phobius"/>
    </source>
</evidence>
<keyword evidence="4" id="KW-1185">Reference proteome</keyword>
<proteinExistence type="predicted"/>
<keyword evidence="2" id="KW-1133">Transmembrane helix</keyword>
<accession>A0A2U2AFP6</accession>
<evidence type="ECO:0000256" key="1">
    <source>
        <dbReference type="SAM" id="MobiDB-lite"/>
    </source>
</evidence>